<protein>
    <recommendedName>
        <fullName evidence="5">SET domain-containing protein</fullName>
    </recommendedName>
</protein>
<dbReference type="EMBL" id="JAAMPI010001373">
    <property type="protein sequence ID" value="KAF4625462.1"/>
    <property type="molecule type" value="Genomic_DNA"/>
</dbReference>
<dbReference type="Proteomes" id="UP000566819">
    <property type="component" value="Unassembled WGS sequence"/>
</dbReference>
<dbReference type="InterPro" id="IPR046341">
    <property type="entry name" value="SET_dom_sf"/>
</dbReference>
<keyword evidence="2" id="KW-0808">Transferase</keyword>
<evidence type="ECO:0000256" key="1">
    <source>
        <dbReference type="ARBA" id="ARBA00022603"/>
    </source>
</evidence>
<name>A0A8H4RC41_9HELO</name>
<keyword evidence="3" id="KW-0949">S-adenosyl-L-methionine</keyword>
<dbReference type="InterPro" id="IPR050600">
    <property type="entry name" value="SETD3_SETD6_MTase"/>
</dbReference>
<dbReference type="GO" id="GO:0005634">
    <property type="term" value="C:nucleus"/>
    <property type="evidence" value="ECO:0007669"/>
    <property type="project" value="TreeGrafter"/>
</dbReference>
<dbReference type="InterPro" id="IPR036464">
    <property type="entry name" value="Rubisco_LSMT_subst-bd_sf"/>
</dbReference>
<dbReference type="Pfam" id="PF09273">
    <property type="entry name" value="Rubis-subs-bind"/>
    <property type="match status" value="1"/>
</dbReference>
<evidence type="ECO:0000313" key="6">
    <source>
        <dbReference type="EMBL" id="KAF4625462.1"/>
    </source>
</evidence>
<evidence type="ECO:0000256" key="3">
    <source>
        <dbReference type="ARBA" id="ARBA00022691"/>
    </source>
</evidence>
<dbReference type="SUPFAM" id="SSF82199">
    <property type="entry name" value="SET domain"/>
    <property type="match status" value="1"/>
</dbReference>
<dbReference type="Gene3D" id="3.90.1410.10">
    <property type="entry name" value="set domain protein methyltransferase, domain 1"/>
    <property type="match status" value="1"/>
</dbReference>
<evidence type="ECO:0000313" key="7">
    <source>
        <dbReference type="Proteomes" id="UP000566819"/>
    </source>
</evidence>
<reference evidence="6 7" key="1">
    <citation type="submission" date="2020-03" db="EMBL/GenBank/DDBJ databases">
        <title>Draft Genome Sequence of Cudoniella acicularis.</title>
        <authorList>
            <person name="Buettner E."/>
            <person name="Kellner H."/>
        </authorList>
    </citation>
    <scope>NUCLEOTIDE SEQUENCE [LARGE SCALE GENOMIC DNA]</scope>
    <source>
        <strain evidence="6 7">DSM 108380</strain>
    </source>
</reference>
<dbReference type="PROSITE" id="PS50280">
    <property type="entry name" value="SET"/>
    <property type="match status" value="1"/>
</dbReference>
<keyword evidence="7" id="KW-1185">Reference proteome</keyword>
<evidence type="ECO:0000256" key="4">
    <source>
        <dbReference type="SAM" id="MobiDB-lite"/>
    </source>
</evidence>
<feature type="region of interest" description="Disordered" evidence="4">
    <location>
        <begin position="452"/>
        <end position="486"/>
    </location>
</feature>
<dbReference type="SUPFAM" id="SSF81822">
    <property type="entry name" value="RuBisCo LSMT C-terminal, substrate-binding domain"/>
    <property type="match status" value="1"/>
</dbReference>
<dbReference type="OrthoDB" id="341421at2759"/>
<evidence type="ECO:0000256" key="2">
    <source>
        <dbReference type="ARBA" id="ARBA00022679"/>
    </source>
</evidence>
<proteinExistence type="predicted"/>
<comment type="caution">
    <text evidence="6">The sequence shown here is derived from an EMBL/GenBank/DDBJ whole genome shotgun (WGS) entry which is preliminary data.</text>
</comment>
<dbReference type="PANTHER" id="PTHR13271">
    <property type="entry name" value="UNCHARACTERIZED PUTATIVE METHYLTRANSFERASE"/>
    <property type="match status" value="1"/>
</dbReference>
<feature type="compositionally biased region" description="Acidic residues" evidence="4">
    <location>
        <begin position="199"/>
        <end position="210"/>
    </location>
</feature>
<dbReference type="GO" id="GO:0016279">
    <property type="term" value="F:protein-lysine N-methyltransferase activity"/>
    <property type="evidence" value="ECO:0007669"/>
    <property type="project" value="TreeGrafter"/>
</dbReference>
<dbReference type="InterPro" id="IPR001214">
    <property type="entry name" value="SET_dom"/>
</dbReference>
<gene>
    <name evidence="6" type="ORF">G7Y89_g12708</name>
</gene>
<dbReference type="FunFam" id="3.90.1410.10:FF:000007">
    <property type="entry name" value="Ribosomal lysine N-methyltransferase 4"/>
    <property type="match status" value="1"/>
</dbReference>
<sequence>MEVDDFQSDTESFLSWLSEVGVRINPKMVLKDLRSEGEGRGRGVVAAADFEEDEIVFSIPRSAVLNVQNTMPGCESSSSTSTLSSMPNWLALTAAIISQGQKPHSKWAPYLAILPQQLDSLIFWSESELSELQASTVVTKIGRKSAEEMFSQHIEPLSLPGCTNEMCHRVASIIMAYAFDIPEDQETKQQENETGATEGDADELVSDDGEEEKTVLSMIPLADMLNADAERNNARLCCDNEDLEMRTIKPIAKGEEIFNDYGQLPRSDLLRRYGYVTENYQVYDVAEISSQFIISELTNGPLNTPEGDILAPLTLQDAKKRTALAEREDIFESSYDLAYSGPGEPAIPDELLAFLYLLLLDNDNLNAIENSQSTLPSRSKMGTELVGQVLANLLRLREQEYVTTLEEDEELLQAGNLKHRTRMAIQVRQGEKRVIRAAILEASTFTANNKRMRIGQEPKLPAGGGLNQNGKRRADDHTNMKKGRHR</sequence>
<dbReference type="PANTHER" id="PTHR13271:SF34">
    <property type="entry name" value="N-LYSINE METHYLTRANSFERASE SETD6"/>
    <property type="match status" value="1"/>
</dbReference>
<dbReference type="AlphaFoldDB" id="A0A8H4RC41"/>
<dbReference type="Gene3D" id="3.90.1420.10">
    <property type="entry name" value="Rubisco LSMT, substrate-binding domain"/>
    <property type="match status" value="1"/>
</dbReference>
<feature type="region of interest" description="Disordered" evidence="4">
    <location>
        <begin position="185"/>
        <end position="210"/>
    </location>
</feature>
<keyword evidence="1" id="KW-0489">Methyltransferase</keyword>
<dbReference type="InterPro" id="IPR015353">
    <property type="entry name" value="Rubisco_LSMT_subst-bd"/>
</dbReference>
<organism evidence="6 7">
    <name type="scientific">Cudoniella acicularis</name>
    <dbReference type="NCBI Taxonomy" id="354080"/>
    <lineage>
        <taxon>Eukaryota</taxon>
        <taxon>Fungi</taxon>
        <taxon>Dikarya</taxon>
        <taxon>Ascomycota</taxon>
        <taxon>Pezizomycotina</taxon>
        <taxon>Leotiomycetes</taxon>
        <taxon>Helotiales</taxon>
        <taxon>Tricladiaceae</taxon>
        <taxon>Cudoniella</taxon>
    </lineage>
</organism>
<dbReference type="Pfam" id="PF00856">
    <property type="entry name" value="SET"/>
    <property type="match status" value="1"/>
</dbReference>
<evidence type="ECO:0000259" key="5">
    <source>
        <dbReference type="PROSITE" id="PS50280"/>
    </source>
</evidence>
<dbReference type="GO" id="GO:0032259">
    <property type="term" value="P:methylation"/>
    <property type="evidence" value="ECO:0007669"/>
    <property type="project" value="UniProtKB-KW"/>
</dbReference>
<accession>A0A8H4RC41</accession>
<feature type="domain" description="SET" evidence="5">
    <location>
        <begin position="26"/>
        <end position="262"/>
    </location>
</feature>